<dbReference type="GO" id="GO:0016592">
    <property type="term" value="C:mediator complex"/>
    <property type="evidence" value="ECO:0007669"/>
    <property type="project" value="InterPro"/>
</dbReference>
<comment type="similarity">
    <text evidence="2 6">Belongs to the Mediator complex subunit 6 family.</text>
</comment>
<dbReference type="Pfam" id="PF04934">
    <property type="entry name" value="Med6"/>
    <property type="match status" value="1"/>
</dbReference>
<evidence type="ECO:0000256" key="1">
    <source>
        <dbReference type="ARBA" id="ARBA00004123"/>
    </source>
</evidence>
<dbReference type="Gene3D" id="3.10.450.580">
    <property type="entry name" value="Mediator complex, subunit Med6"/>
    <property type="match status" value="2"/>
</dbReference>
<dbReference type="OrthoDB" id="344220at2759"/>
<evidence type="ECO:0000256" key="4">
    <source>
        <dbReference type="ARBA" id="ARBA00023163"/>
    </source>
</evidence>
<gene>
    <name evidence="6" type="primary">MED6</name>
    <name evidence="8" type="ORF">PECAL_4P20680</name>
</gene>
<keyword evidence="4 6" id="KW-0804">Transcription</keyword>
<dbReference type="GO" id="GO:0006357">
    <property type="term" value="P:regulation of transcription by RNA polymerase II"/>
    <property type="evidence" value="ECO:0007669"/>
    <property type="project" value="InterPro"/>
</dbReference>
<sequence>MDAPPAAIDQTTVTPSTCFLDPVWLQQVGGARADNVLAYFERSPFYETGEGLEFALERSRNPRCLAISKRRKKATGDGFDVEAYFYVLDGTIYQCPTIDALATSRLRKAGNYLTKAFGEMRAECDRLDEARRAFVEAPALASEKTPAPRSRAELESRGWLNPPRDDEDLKLRAFVDTHMADYPEGVLSMRLNDGAAVQPRTPNEDS</sequence>
<dbReference type="InterPro" id="IPR007018">
    <property type="entry name" value="Mediator_Med6"/>
</dbReference>
<evidence type="ECO:0000256" key="6">
    <source>
        <dbReference type="RuleBase" id="RU364143"/>
    </source>
</evidence>
<evidence type="ECO:0000256" key="7">
    <source>
        <dbReference type="SAM" id="MobiDB-lite"/>
    </source>
</evidence>
<dbReference type="InterPro" id="IPR038566">
    <property type="entry name" value="Mediator_Med6_sf"/>
</dbReference>
<protein>
    <recommendedName>
        <fullName evidence="6">Mediator of RNA polymerase II transcription subunit 6</fullName>
    </recommendedName>
    <alternativeName>
        <fullName evidence="6">Mediator complex subunit 6</fullName>
    </alternativeName>
</protein>
<dbReference type="PANTHER" id="PTHR13104">
    <property type="entry name" value="MED-6-RELATED"/>
    <property type="match status" value="1"/>
</dbReference>
<feature type="region of interest" description="Disordered" evidence="7">
    <location>
        <begin position="141"/>
        <end position="164"/>
    </location>
</feature>
<comment type="function">
    <text evidence="6">Component of the Mediator complex, a coactivator involved in the regulated transcription of nearly all RNA polymerase II-dependent genes. Mediator functions as a bridge to convey information from gene-specific regulatory proteins to the basal RNA polymerase II transcription machinery. Mediator is recruited to promoters by direct interactions with regulatory proteins and serves as a scaffold for the assembly of a functional preinitiation complex with RNA polymerase II and the general transcription factors.</text>
</comment>
<reference evidence="8" key="1">
    <citation type="submission" date="2021-11" db="EMBL/GenBank/DDBJ databases">
        <authorList>
            <consortium name="Genoscope - CEA"/>
            <person name="William W."/>
        </authorList>
    </citation>
    <scope>NUCLEOTIDE SEQUENCE</scope>
</reference>
<dbReference type="EMBL" id="CAKKNE010000004">
    <property type="protein sequence ID" value="CAH0374766.1"/>
    <property type="molecule type" value="Genomic_DNA"/>
</dbReference>
<organism evidence="8 9">
    <name type="scientific">Pelagomonas calceolata</name>
    <dbReference type="NCBI Taxonomy" id="35677"/>
    <lineage>
        <taxon>Eukaryota</taxon>
        <taxon>Sar</taxon>
        <taxon>Stramenopiles</taxon>
        <taxon>Ochrophyta</taxon>
        <taxon>Pelagophyceae</taxon>
        <taxon>Pelagomonadales</taxon>
        <taxon>Pelagomonadaceae</taxon>
        <taxon>Pelagomonas</taxon>
    </lineage>
</organism>
<proteinExistence type="inferred from homology"/>
<dbReference type="Proteomes" id="UP000789595">
    <property type="component" value="Unassembled WGS sequence"/>
</dbReference>
<keyword evidence="6" id="KW-0010">Activator</keyword>
<accession>A0A8J2SPR3</accession>
<keyword evidence="5 6" id="KW-0539">Nucleus</keyword>
<keyword evidence="9" id="KW-1185">Reference proteome</keyword>
<evidence type="ECO:0000256" key="2">
    <source>
        <dbReference type="ARBA" id="ARBA00007526"/>
    </source>
</evidence>
<evidence type="ECO:0000313" key="8">
    <source>
        <dbReference type="EMBL" id="CAH0374766.1"/>
    </source>
</evidence>
<evidence type="ECO:0000256" key="5">
    <source>
        <dbReference type="ARBA" id="ARBA00023242"/>
    </source>
</evidence>
<dbReference type="GO" id="GO:0003712">
    <property type="term" value="F:transcription coregulator activity"/>
    <property type="evidence" value="ECO:0007669"/>
    <property type="project" value="InterPro"/>
</dbReference>
<comment type="subcellular location">
    <subcellularLocation>
        <location evidence="1 6">Nucleus</location>
    </subcellularLocation>
</comment>
<comment type="caution">
    <text evidence="8">The sequence shown here is derived from an EMBL/GenBank/DDBJ whole genome shotgun (WGS) entry which is preliminary data.</text>
</comment>
<name>A0A8J2SPR3_9STRA</name>
<comment type="subunit">
    <text evidence="6">Component of the Mediator complex.</text>
</comment>
<dbReference type="AlphaFoldDB" id="A0A8J2SPR3"/>
<keyword evidence="3 6" id="KW-0805">Transcription regulation</keyword>
<evidence type="ECO:0000256" key="3">
    <source>
        <dbReference type="ARBA" id="ARBA00023015"/>
    </source>
</evidence>
<evidence type="ECO:0000313" key="9">
    <source>
        <dbReference type="Proteomes" id="UP000789595"/>
    </source>
</evidence>